<keyword evidence="1" id="KW-0808">Transferase</keyword>
<comment type="caution">
    <text evidence="4">The sequence shown here is derived from an EMBL/GenBank/DDBJ whole genome shotgun (WGS) entry which is preliminary data.</text>
</comment>
<dbReference type="InterPro" id="IPR050426">
    <property type="entry name" value="Glycosyltransferase_28"/>
</dbReference>
<evidence type="ECO:0000313" key="4">
    <source>
        <dbReference type="EMBL" id="MEU8135689.1"/>
    </source>
</evidence>
<name>A0ABV3DIW0_9ACTN</name>
<dbReference type="PANTHER" id="PTHR48050:SF13">
    <property type="entry name" value="STEROL 3-BETA-GLUCOSYLTRANSFERASE UGT80A2"/>
    <property type="match status" value="1"/>
</dbReference>
<dbReference type="CDD" id="cd03784">
    <property type="entry name" value="GT1_Gtf-like"/>
    <property type="match status" value="1"/>
</dbReference>
<dbReference type="EMBL" id="JBEZFP010000047">
    <property type="protein sequence ID" value="MEU8135689.1"/>
    <property type="molecule type" value="Genomic_DNA"/>
</dbReference>
<dbReference type="Pfam" id="PF06722">
    <property type="entry name" value="EryCIII-like_C"/>
    <property type="match status" value="1"/>
</dbReference>
<dbReference type="Pfam" id="PF03033">
    <property type="entry name" value="Glyco_transf_28"/>
    <property type="match status" value="1"/>
</dbReference>
<dbReference type="Gene3D" id="3.40.50.2000">
    <property type="entry name" value="Glycogen Phosphorylase B"/>
    <property type="match status" value="2"/>
</dbReference>
<gene>
    <name evidence="4" type="ORF">AB0C36_19480</name>
</gene>
<keyword evidence="5" id="KW-1185">Reference proteome</keyword>
<dbReference type="InterPro" id="IPR010610">
    <property type="entry name" value="EryCIII-like_C"/>
</dbReference>
<evidence type="ECO:0000313" key="5">
    <source>
        <dbReference type="Proteomes" id="UP001551482"/>
    </source>
</evidence>
<feature type="domain" description="Glycosyltransferase family 28 N-terminal" evidence="2">
    <location>
        <begin position="1"/>
        <end position="137"/>
    </location>
</feature>
<dbReference type="PANTHER" id="PTHR48050">
    <property type="entry name" value="STEROL 3-BETA-GLUCOSYLTRANSFERASE"/>
    <property type="match status" value="1"/>
</dbReference>
<proteinExistence type="predicted"/>
<organism evidence="4 5">
    <name type="scientific">Streptodolium elevatio</name>
    <dbReference type="NCBI Taxonomy" id="3157996"/>
    <lineage>
        <taxon>Bacteria</taxon>
        <taxon>Bacillati</taxon>
        <taxon>Actinomycetota</taxon>
        <taxon>Actinomycetes</taxon>
        <taxon>Kitasatosporales</taxon>
        <taxon>Streptomycetaceae</taxon>
        <taxon>Streptodolium</taxon>
    </lineage>
</organism>
<evidence type="ECO:0000259" key="3">
    <source>
        <dbReference type="Pfam" id="PF06722"/>
    </source>
</evidence>
<dbReference type="InterPro" id="IPR002213">
    <property type="entry name" value="UDP_glucos_trans"/>
</dbReference>
<dbReference type="SUPFAM" id="SSF53756">
    <property type="entry name" value="UDP-Glycosyltransferase/glycogen phosphorylase"/>
    <property type="match status" value="1"/>
</dbReference>
<accession>A0ABV3DIW0</accession>
<evidence type="ECO:0000259" key="2">
    <source>
        <dbReference type="Pfam" id="PF03033"/>
    </source>
</evidence>
<dbReference type="RefSeq" id="WP_358355628.1">
    <property type="nucleotide sequence ID" value="NZ_JBEZFP010000047.1"/>
</dbReference>
<sequence length="411" mass="42720">MTVGSRGDAAPFTGLGVGLARRGHEVTLVTHARFEPLAAGTGVKFHALPVDPHEELHSARGRGLHRSITGAGKLARVVALARALAGELTDGLLDAAPGHDVLVASASLAPVACTLAESLGVPVLGAYLQPLHPTRVFAPPMVSARSLGPLGNRLAGHAVDLAVDHVFSAADRDLRRALGLRPIGLAASRRAREREGWPVLYGFSPVVVPPPRDWRPGLRPVGYWWPGDTRQLPDALQDFLAAGPPPAFVGLGSATVPVPDLVVAHVVRALRAAGLRGVIQRGWAGLDAEGAGDDMFAVDDVPHHLLFPRMAVVVHHCGAGTTGAGLRAGVPAVPVPVQFDAAFWARRLVRLGVAPTAVPLRSLTADRLGAALAEAAGNPRYRLRARTIADRVAGEDAVGAVDDALAAACRA</sequence>
<reference evidence="4 5" key="1">
    <citation type="submission" date="2024-06" db="EMBL/GenBank/DDBJ databases">
        <title>The Natural Products Discovery Center: Release of the First 8490 Sequenced Strains for Exploring Actinobacteria Biosynthetic Diversity.</title>
        <authorList>
            <person name="Kalkreuter E."/>
            <person name="Kautsar S.A."/>
            <person name="Yang D."/>
            <person name="Bader C.D."/>
            <person name="Teijaro C.N."/>
            <person name="Fluegel L."/>
            <person name="Davis C.M."/>
            <person name="Simpson J.R."/>
            <person name="Lauterbach L."/>
            <person name="Steele A.D."/>
            <person name="Gui C."/>
            <person name="Meng S."/>
            <person name="Li G."/>
            <person name="Viehrig K."/>
            <person name="Ye F."/>
            <person name="Su P."/>
            <person name="Kiefer A.F."/>
            <person name="Nichols A."/>
            <person name="Cepeda A.J."/>
            <person name="Yan W."/>
            <person name="Fan B."/>
            <person name="Jiang Y."/>
            <person name="Adhikari A."/>
            <person name="Zheng C.-J."/>
            <person name="Schuster L."/>
            <person name="Cowan T.M."/>
            <person name="Smanski M.J."/>
            <person name="Chevrette M.G."/>
            <person name="De Carvalho L.P.S."/>
            <person name="Shen B."/>
        </authorList>
    </citation>
    <scope>NUCLEOTIDE SEQUENCE [LARGE SCALE GENOMIC DNA]</scope>
    <source>
        <strain evidence="4 5">NPDC048946</strain>
    </source>
</reference>
<dbReference type="Proteomes" id="UP001551482">
    <property type="component" value="Unassembled WGS sequence"/>
</dbReference>
<dbReference type="InterPro" id="IPR004276">
    <property type="entry name" value="GlycoTrans_28_N"/>
</dbReference>
<protein>
    <submittedName>
        <fullName evidence="4">Glycosyltransferase</fullName>
    </submittedName>
</protein>
<feature type="domain" description="Erythromycin biosynthesis protein CIII-like C-terminal" evidence="3">
    <location>
        <begin position="294"/>
        <end position="395"/>
    </location>
</feature>
<evidence type="ECO:0000256" key="1">
    <source>
        <dbReference type="ARBA" id="ARBA00022679"/>
    </source>
</evidence>